<dbReference type="AlphaFoldDB" id="A0A0R3TF54"/>
<feature type="region of interest" description="Disordered" evidence="1">
    <location>
        <begin position="181"/>
        <end position="239"/>
    </location>
</feature>
<sequence>MDRHFDPVYFELNRSFLFSSPDSPILDNFGKSPFDMPRPCNPIPIAPQSFPILESLLDEVPEVGVQASRNTAQTGRQLTAKFLTHSHTAPSQSILRRALTDPSYLERKLDELKVRNLGIAKPERGVKQWVAKYFPSEAQAPKLSQVTTPLASMPQDKRLQSPCIFSRHFAGAPCTCSVENLQQSSTPSENPPSHIPVNAMPSTGALPSIQEIFKRPKTPPPIPRPNMTRNTRFSSQSLP</sequence>
<keyword evidence="3" id="KW-1185">Reference proteome</keyword>
<organism evidence="4">
    <name type="scientific">Rodentolepis nana</name>
    <name type="common">Dwarf tapeworm</name>
    <name type="synonym">Hymenolepis nana</name>
    <dbReference type="NCBI Taxonomy" id="102285"/>
    <lineage>
        <taxon>Eukaryota</taxon>
        <taxon>Metazoa</taxon>
        <taxon>Spiralia</taxon>
        <taxon>Lophotrochozoa</taxon>
        <taxon>Platyhelminthes</taxon>
        <taxon>Cestoda</taxon>
        <taxon>Eucestoda</taxon>
        <taxon>Cyclophyllidea</taxon>
        <taxon>Hymenolepididae</taxon>
        <taxon>Rodentolepis</taxon>
    </lineage>
</organism>
<protein>
    <submittedName>
        <fullName evidence="4">Homeobox domain-containing protein</fullName>
    </submittedName>
</protein>
<dbReference type="Proteomes" id="UP000278807">
    <property type="component" value="Unassembled WGS sequence"/>
</dbReference>
<reference evidence="2 3" key="2">
    <citation type="submission" date="2018-11" db="EMBL/GenBank/DDBJ databases">
        <authorList>
            <consortium name="Pathogen Informatics"/>
        </authorList>
    </citation>
    <scope>NUCLEOTIDE SEQUENCE [LARGE SCALE GENOMIC DNA]</scope>
</reference>
<gene>
    <name evidence="2" type="ORF">HNAJ_LOCUS5691</name>
</gene>
<evidence type="ECO:0000313" key="3">
    <source>
        <dbReference type="Proteomes" id="UP000278807"/>
    </source>
</evidence>
<evidence type="ECO:0000313" key="4">
    <source>
        <dbReference type="WBParaSite" id="HNAJ_0000569401-mRNA-1"/>
    </source>
</evidence>
<reference evidence="4" key="1">
    <citation type="submission" date="2017-02" db="UniProtKB">
        <authorList>
            <consortium name="WormBaseParasite"/>
        </authorList>
    </citation>
    <scope>IDENTIFICATION</scope>
</reference>
<dbReference type="WBParaSite" id="HNAJ_0000569401-mRNA-1">
    <property type="protein sequence ID" value="HNAJ_0000569401-mRNA-1"/>
    <property type="gene ID" value="HNAJ_0000569401"/>
</dbReference>
<evidence type="ECO:0000313" key="2">
    <source>
        <dbReference type="EMBL" id="VDO01551.1"/>
    </source>
</evidence>
<name>A0A0R3TF54_RODNA</name>
<accession>A0A0R3TF54</accession>
<evidence type="ECO:0000256" key="1">
    <source>
        <dbReference type="SAM" id="MobiDB-lite"/>
    </source>
</evidence>
<proteinExistence type="predicted"/>
<dbReference type="EMBL" id="UZAE01005215">
    <property type="protein sequence ID" value="VDO01551.1"/>
    <property type="molecule type" value="Genomic_DNA"/>
</dbReference>